<feature type="chain" id="PRO_5038767318" evidence="1">
    <location>
        <begin position="26"/>
        <end position="149"/>
    </location>
</feature>
<name>A0A9C7QIV9_CITAM</name>
<dbReference type="Proteomes" id="UP000862426">
    <property type="component" value="Unassembled WGS sequence"/>
</dbReference>
<reference evidence="2" key="2">
    <citation type="submission" date="2022-05" db="EMBL/GenBank/DDBJ databases">
        <authorList>
            <consortium name="NCBI Pathogen Detection Project"/>
        </authorList>
    </citation>
    <scope>NUCLEOTIDE SEQUENCE</scope>
    <source>
        <strain evidence="2">CAV1698</strain>
    </source>
</reference>
<accession>A0A9C7QIV9</accession>
<dbReference type="EMBL" id="DACYAJ020000002">
    <property type="protein sequence ID" value="HCD1253845.1"/>
    <property type="molecule type" value="Genomic_DNA"/>
</dbReference>
<feature type="signal peptide" evidence="1">
    <location>
        <begin position="1"/>
        <end position="25"/>
    </location>
</feature>
<proteinExistence type="predicted"/>
<keyword evidence="1" id="KW-0732">Signal</keyword>
<sequence length="149" mass="16430">MKNYHKAVLLIISGIMSGAAVSAKAGIFDSSIDLSKPFTCKDVSPSPMRITEKGLIMGGVLYPLYNPNAASTPVLTNTIFRSRDNLEEIDVVQYASDGKVSVSYMKFYNDPDQFTDYEAIDNNKIFEKASGEAVDPKPFYHSKNQGCEQ</sequence>
<protein>
    <submittedName>
        <fullName evidence="2">Uncharacterized protein</fullName>
    </submittedName>
</protein>
<reference evidence="2" key="1">
    <citation type="journal article" date="2018" name="Genome Biol.">
        <title>SKESA: strategic k-mer extension for scrupulous assemblies.</title>
        <authorList>
            <person name="Souvorov A."/>
            <person name="Agarwala R."/>
            <person name="Lipman D.J."/>
        </authorList>
    </citation>
    <scope>NUCLEOTIDE SEQUENCE</scope>
    <source>
        <strain evidence="2">CAV1698</strain>
    </source>
</reference>
<comment type="caution">
    <text evidence="2">The sequence shown here is derived from an EMBL/GenBank/DDBJ whole genome shotgun (WGS) entry which is preliminary data.</text>
</comment>
<gene>
    <name evidence="2" type="ORF">JD854_RS02040</name>
</gene>
<organism evidence="2 3">
    <name type="scientific">Citrobacter amalonaticus</name>
    <dbReference type="NCBI Taxonomy" id="35703"/>
    <lineage>
        <taxon>Bacteria</taxon>
        <taxon>Pseudomonadati</taxon>
        <taxon>Pseudomonadota</taxon>
        <taxon>Gammaproteobacteria</taxon>
        <taxon>Enterobacterales</taxon>
        <taxon>Enterobacteriaceae</taxon>
        <taxon>Citrobacter</taxon>
    </lineage>
</organism>
<dbReference type="AlphaFoldDB" id="A0A9C7QIV9"/>
<evidence type="ECO:0000313" key="3">
    <source>
        <dbReference type="Proteomes" id="UP000862426"/>
    </source>
</evidence>
<evidence type="ECO:0000256" key="1">
    <source>
        <dbReference type="SAM" id="SignalP"/>
    </source>
</evidence>
<evidence type="ECO:0000313" key="2">
    <source>
        <dbReference type="EMBL" id="HCD1253845.1"/>
    </source>
</evidence>